<dbReference type="SUPFAM" id="SSF111352">
    <property type="entry name" value="Ammonium transporter"/>
    <property type="match status" value="1"/>
</dbReference>
<comment type="similarity">
    <text evidence="2 8">Belongs to the ammonia transporter channel (TC 1.A.11.2) family.</text>
</comment>
<dbReference type="InterPro" id="IPR024041">
    <property type="entry name" value="NH4_transpt_AmtB-like_dom"/>
</dbReference>
<evidence type="ECO:0000256" key="4">
    <source>
        <dbReference type="ARBA" id="ARBA00022692"/>
    </source>
</evidence>
<evidence type="ECO:0000256" key="2">
    <source>
        <dbReference type="ARBA" id="ARBA00005887"/>
    </source>
</evidence>
<dbReference type="RefSeq" id="WP_237854745.1">
    <property type="nucleotide sequence ID" value="NZ_JAKLWS010000015.1"/>
</dbReference>
<comment type="caution">
    <text evidence="11">The sequence shown here is derived from an EMBL/GenBank/DDBJ whole genome shotgun (WGS) entry which is preliminary data.</text>
</comment>
<keyword evidence="5 8" id="KW-1133">Transmembrane helix</keyword>
<feature type="transmembrane region" description="Helical" evidence="8">
    <location>
        <begin position="315"/>
        <end position="334"/>
    </location>
</feature>
<organism evidence="11 12">
    <name type="scientific">Rhodohalobacter sulfatireducens</name>
    <dbReference type="NCBI Taxonomy" id="2911366"/>
    <lineage>
        <taxon>Bacteria</taxon>
        <taxon>Pseudomonadati</taxon>
        <taxon>Balneolota</taxon>
        <taxon>Balneolia</taxon>
        <taxon>Balneolales</taxon>
        <taxon>Balneolaceae</taxon>
        <taxon>Rhodohalobacter</taxon>
    </lineage>
</organism>
<reference evidence="11" key="1">
    <citation type="submission" date="2022-01" db="EMBL/GenBank/DDBJ databases">
        <authorList>
            <person name="Wang Y."/>
        </authorList>
    </citation>
    <scope>NUCLEOTIDE SEQUENCE</scope>
    <source>
        <strain evidence="11">WB101</strain>
    </source>
</reference>
<dbReference type="Pfam" id="PF00909">
    <property type="entry name" value="Ammonium_transp"/>
    <property type="match status" value="1"/>
</dbReference>
<keyword evidence="3 8" id="KW-0813">Transport</keyword>
<evidence type="ECO:0000256" key="6">
    <source>
        <dbReference type="ARBA" id="ARBA00023136"/>
    </source>
</evidence>
<feature type="signal peptide" evidence="9">
    <location>
        <begin position="1"/>
        <end position="26"/>
    </location>
</feature>
<keyword evidence="7 8" id="KW-0924">Ammonia transport</keyword>
<dbReference type="InterPro" id="IPR001905">
    <property type="entry name" value="Ammonium_transpt"/>
</dbReference>
<dbReference type="Gene3D" id="1.10.3430.10">
    <property type="entry name" value="Ammonium transporter AmtB like domains"/>
    <property type="match status" value="1"/>
</dbReference>
<evidence type="ECO:0000256" key="9">
    <source>
        <dbReference type="SAM" id="SignalP"/>
    </source>
</evidence>
<feature type="transmembrane region" description="Helical" evidence="8">
    <location>
        <begin position="36"/>
        <end position="62"/>
    </location>
</feature>
<dbReference type="PROSITE" id="PS01219">
    <property type="entry name" value="AMMONIUM_TRANSP"/>
    <property type="match status" value="1"/>
</dbReference>
<feature type="transmembrane region" description="Helical" evidence="8">
    <location>
        <begin position="290"/>
        <end position="309"/>
    </location>
</feature>
<protein>
    <recommendedName>
        <fullName evidence="8">Ammonium transporter</fullName>
    </recommendedName>
</protein>
<feature type="transmembrane region" description="Helical" evidence="8">
    <location>
        <begin position="346"/>
        <end position="365"/>
    </location>
</feature>
<name>A0ABS9KEU3_9BACT</name>
<evidence type="ECO:0000256" key="8">
    <source>
        <dbReference type="RuleBase" id="RU362002"/>
    </source>
</evidence>
<feature type="transmembrane region" description="Helical" evidence="8">
    <location>
        <begin position="127"/>
        <end position="149"/>
    </location>
</feature>
<dbReference type="Proteomes" id="UP001165366">
    <property type="component" value="Unassembled WGS sequence"/>
</dbReference>
<feature type="chain" id="PRO_5047449805" description="Ammonium transporter" evidence="9">
    <location>
        <begin position="27"/>
        <end position="445"/>
    </location>
</feature>
<proteinExistence type="inferred from homology"/>
<evidence type="ECO:0000313" key="11">
    <source>
        <dbReference type="EMBL" id="MCG2589383.1"/>
    </source>
</evidence>
<keyword evidence="6 8" id="KW-0472">Membrane</keyword>
<feature type="domain" description="Ammonium transporter AmtB-like" evidence="10">
    <location>
        <begin position="38"/>
        <end position="439"/>
    </location>
</feature>
<feature type="transmembrane region" description="Helical" evidence="8">
    <location>
        <begin position="260"/>
        <end position="281"/>
    </location>
</feature>
<feature type="transmembrane region" description="Helical" evidence="8">
    <location>
        <begin position="198"/>
        <end position="217"/>
    </location>
</feature>
<evidence type="ECO:0000259" key="10">
    <source>
        <dbReference type="Pfam" id="PF00909"/>
    </source>
</evidence>
<evidence type="ECO:0000256" key="1">
    <source>
        <dbReference type="ARBA" id="ARBA00004141"/>
    </source>
</evidence>
<sequence length="445" mass="47220">MKIKHWGKFPLLLLAFLFLLSTPTLAQDGASIDTGTTAWMLVSTALVLLMIPGLAMFYGGLVRTKNVLGTMMHSFAAMGIMTVLWVAVGYAMAFGPNVLGGWFGWNPGYVFLNGIDDAIMDAGVPEYVFSMFQGKFAIITPALIAGAFAERVKFKSYCLFIALWGLLVYNPLCHWVWAEDGFLYNLGANGAIDFAGGTVVHISAGISGLVAAIYLGARRGFPVTNMPPSNLVMTMIGGGLLWVGWFGFNAGSSVASGLSTAQALTATQVAAASGAITWMIIETWHQGKATALGIMSGILAGLVAVTPAAGVVQPFGAFMLGIFASVFCYIAIIAKNKLGYDDSLDAFGIHGVGGIVGAILLTFFIRDSWMAEAAELAGGSWTVWQQLGVQFIAVVIAIAYAAILTLILLFVVNKLVGFRSDPKEEMQGLDSAYHSEHGYGMLNPN</sequence>
<comment type="subcellular location">
    <subcellularLocation>
        <location evidence="8">Cell membrane</location>
        <topology evidence="8">Multi-pass membrane protein</topology>
    </subcellularLocation>
    <subcellularLocation>
        <location evidence="1">Membrane</location>
        <topology evidence="1">Multi-pass membrane protein</topology>
    </subcellularLocation>
</comment>
<dbReference type="EMBL" id="JAKLWS010000015">
    <property type="protein sequence ID" value="MCG2589383.1"/>
    <property type="molecule type" value="Genomic_DNA"/>
</dbReference>
<feature type="transmembrane region" description="Helical" evidence="8">
    <location>
        <begin position="156"/>
        <end position="178"/>
    </location>
</feature>
<dbReference type="NCBIfam" id="TIGR00836">
    <property type="entry name" value="amt"/>
    <property type="match status" value="1"/>
</dbReference>
<reference evidence="11" key="2">
    <citation type="submission" date="2024-05" db="EMBL/GenBank/DDBJ databases">
        <title>Rhodohalobacter halophilus gen. nov., sp. nov., a moderately halophilic member of the family Balneolaceae.</title>
        <authorList>
            <person name="Xia J."/>
        </authorList>
    </citation>
    <scope>NUCLEOTIDE SEQUENCE</scope>
    <source>
        <strain evidence="11">WB101</strain>
    </source>
</reference>
<keyword evidence="12" id="KW-1185">Reference proteome</keyword>
<gene>
    <name evidence="11" type="ORF">L6773_12460</name>
</gene>
<evidence type="ECO:0000256" key="3">
    <source>
        <dbReference type="ARBA" id="ARBA00022448"/>
    </source>
</evidence>
<feature type="transmembrane region" description="Helical" evidence="8">
    <location>
        <begin position="229"/>
        <end position="248"/>
    </location>
</feature>
<evidence type="ECO:0000256" key="7">
    <source>
        <dbReference type="ARBA" id="ARBA00023177"/>
    </source>
</evidence>
<feature type="transmembrane region" description="Helical" evidence="8">
    <location>
        <begin position="391"/>
        <end position="412"/>
    </location>
</feature>
<evidence type="ECO:0000256" key="5">
    <source>
        <dbReference type="ARBA" id="ARBA00022989"/>
    </source>
</evidence>
<evidence type="ECO:0000313" key="12">
    <source>
        <dbReference type="Proteomes" id="UP001165366"/>
    </source>
</evidence>
<dbReference type="PANTHER" id="PTHR43029:SF10">
    <property type="entry name" value="AMMONIUM TRANSPORTER MEP2"/>
    <property type="match status" value="1"/>
</dbReference>
<accession>A0ABS9KEU3</accession>
<keyword evidence="9" id="KW-0732">Signal</keyword>
<dbReference type="InterPro" id="IPR018047">
    <property type="entry name" value="Ammonium_transpt_CS"/>
</dbReference>
<keyword evidence="4 8" id="KW-0812">Transmembrane</keyword>
<dbReference type="PANTHER" id="PTHR43029">
    <property type="entry name" value="AMMONIUM TRANSPORTER MEP2"/>
    <property type="match status" value="1"/>
</dbReference>
<dbReference type="InterPro" id="IPR029020">
    <property type="entry name" value="Ammonium/urea_transptr"/>
</dbReference>